<feature type="binding site" evidence="1">
    <location>
        <position position="21"/>
    </location>
    <ligand>
        <name>Zn(2+)</name>
        <dbReference type="ChEBI" id="CHEBI:29105"/>
    </ligand>
</feature>
<feature type="binding site" evidence="1">
    <location>
        <position position="7"/>
    </location>
    <ligand>
        <name>Zn(2+)</name>
        <dbReference type="ChEBI" id="CHEBI:29105"/>
    </ligand>
</feature>
<dbReference type="AlphaFoldDB" id="A0A975QKR8"/>
<accession>A0A975QKR8</accession>
<dbReference type="InterPro" id="IPR052891">
    <property type="entry name" value="DNA-3mA_glycosylase"/>
</dbReference>
<keyword evidence="3" id="KW-1185">Reference proteome</keyword>
<dbReference type="InterPro" id="IPR005019">
    <property type="entry name" value="Adenine_glyco"/>
</dbReference>
<keyword evidence="1" id="KW-0862">Zinc</keyword>
<gene>
    <name evidence="2" type="ORF">KGD82_26470</name>
</gene>
<dbReference type="SUPFAM" id="SSF48150">
    <property type="entry name" value="DNA-glycosylase"/>
    <property type="match status" value="1"/>
</dbReference>
<protein>
    <submittedName>
        <fullName evidence="2">DNA-3-methyladenine glycosylase I</fullName>
    </submittedName>
</protein>
<feature type="binding site" evidence="1">
    <location>
        <position position="179"/>
    </location>
    <ligand>
        <name>Zn(2+)</name>
        <dbReference type="ChEBI" id="CHEBI:29105"/>
    </ligand>
</feature>
<dbReference type="GO" id="GO:0008725">
    <property type="term" value="F:DNA-3-methyladenine glycosylase activity"/>
    <property type="evidence" value="ECO:0007669"/>
    <property type="project" value="InterPro"/>
</dbReference>
<dbReference type="PANTHER" id="PTHR30037">
    <property type="entry name" value="DNA-3-METHYLADENINE GLYCOSYLASE 1"/>
    <property type="match status" value="1"/>
</dbReference>
<proteinExistence type="predicted"/>
<evidence type="ECO:0000313" key="2">
    <source>
        <dbReference type="EMBL" id="QVJ01490.1"/>
    </source>
</evidence>
<sequence length="188" mass="21276">MTDLHRCAWARNASELMTEYHDHEWGRPSHDDTYLFEMLVLEGAQAGLSWSTVLNKRENYRNAMDGFDVERIAAYGPAETDRLLADPGIVRNRLKVASAVRNAQAFLRVREEFGGFDPYLWGWVEGTPVVNDWTVPEEVPVTTALSDRLSRDLRKRGFNFVGSTIVYSYLQATGVVDDHLRGCPAKPA</sequence>
<dbReference type="KEGG" id="nec:KGD82_26470"/>
<dbReference type="PANTHER" id="PTHR30037:SF4">
    <property type="entry name" value="DNA-3-METHYLADENINE GLYCOSYLASE I"/>
    <property type="match status" value="1"/>
</dbReference>
<feature type="binding site" evidence="1">
    <location>
        <position position="183"/>
    </location>
    <ligand>
        <name>Zn(2+)</name>
        <dbReference type="ChEBI" id="CHEBI:29105"/>
    </ligand>
</feature>
<reference evidence="2" key="1">
    <citation type="submission" date="2021-05" db="EMBL/GenBank/DDBJ databases">
        <authorList>
            <person name="Kaiqin L."/>
            <person name="Jian G."/>
        </authorList>
    </citation>
    <scope>NUCLEOTIDE SEQUENCE</scope>
    <source>
        <strain evidence="2">HDS5</strain>
    </source>
</reference>
<dbReference type="Pfam" id="PF03352">
    <property type="entry name" value="Adenine_glyco"/>
    <property type="match status" value="1"/>
</dbReference>
<dbReference type="Proteomes" id="UP000682416">
    <property type="component" value="Chromosome"/>
</dbReference>
<dbReference type="EMBL" id="CP074402">
    <property type="protein sequence ID" value="QVJ01490.1"/>
    <property type="molecule type" value="Genomic_DNA"/>
</dbReference>
<keyword evidence="1" id="KW-0479">Metal-binding</keyword>
<evidence type="ECO:0000313" key="3">
    <source>
        <dbReference type="Proteomes" id="UP000682416"/>
    </source>
</evidence>
<dbReference type="GO" id="GO:0046872">
    <property type="term" value="F:metal ion binding"/>
    <property type="evidence" value="ECO:0007669"/>
    <property type="project" value="UniProtKB-KW"/>
</dbReference>
<dbReference type="InterPro" id="IPR011257">
    <property type="entry name" value="DNA_glycosylase"/>
</dbReference>
<organism evidence="2 3">
    <name type="scientific">Nocardiopsis eucommiae</name>
    <dbReference type="NCBI Taxonomy" id="2831970"/>
    <lineage>
        <taxon>Bacteria</taxon>
        <taxon>Bacillati</taxon>
        <taxon>Actinomycetota</taxon>
        <taxon>Actinomycetes</taxon>
        <taxon>Streptosporangiales</taxon>
        <taxon>Nocardiopsidaceae</taxon>
        <taxon>Nocardiopsis</taxon>
    </lineage>
</organism>
<dbReference type="Gene3D" id="1.10.340.30">
    <property type="entry name" value="Hypothetical protein, domain 2"/>
    <property type="match status" value="1"/>
</dbReference>
<name>A0A975QKR8_9ACTN</name>
<evidence type="ECO:0000256" key="1">
    <source>
        <dbReference type="PIRSR" id="PIRSR605019-1"/>
    </source>
</evidence>
<dbReference type="GO" id="GO:0006284">
    <property type="term" value="P:base-excision repair"/>
    <property type="evidence" value="ECO:0007669"/>
    <property type="project" value="InterPro"/>
</dbReference>